<name>A0AAE0V3V7_9TELE</name>
<keyword evidence="2" id="KW-1185">Reference proteome</keyword>
<organism evidence="1 2">
    <name type="scientific">Hemibagrus guttatus</name>
    <dbReference type="NCBI Taxonomy" id="175788"/>
    <lineage>
        <taxon>Eukaryota</taxon>
        <taxon>Metazoa</taxon>
        <taxon>Chordata</taxon>
        <taxon>Craniata</taxon>
        <taxon>Vertebrata</taxon>
        <taxon>Euteleostomi</taxon>
        <taxon>Actinopterygii</taxon>
        <taxon>Neopterygii</taxon>
        <taxon>Teleostei</taxon>
        <taxon>Ostariophysi</taxon>
        <taxon>Siluriformes</taxon>
        <taxon>Bagridae</taxon>
        <taxon>Hemibagrus</taxon>
    </lineage>
</organism>
<evidence type="ECO:0000313" key="2">
    <source>
        <dbReference type="Proteomes" id="UP001274896"/>
    </source>
</evidence>
<dbReference type="AlphaFoldDB" id="A0AAE0V3V7"/>
<dbReference type="Proteomes" id="UP001274896">
    <property type="component" value="Unassembled WGS sequence"/>
</dbReference>
<proteinExistence type="predicted"/>
<sequence length="195" mass="22594">MRLLLDWKENLRPHWPFVDKIGHPWSIKKLYSSKWFKSIEDQVDFSRQDRKYTSITIDRMPVEWVSIFSVFTSKDLTWSTHTNAVLQTTHQWFFFLSLYILRSFYIFPMESILTGYITIWYGDSTTINYKALQRVFLPGHLHQAVCEESTEPRSETSASRAMDFSRCSPQADGIAASDPAPAGCRIASSCMPSNC</sequence>
<gene>
    <name evidence="1" type="ORF">QTP70_013612</name>
</gene>
<comment type="caution">
    <text evidence="1">The sequence shown here is derived from an EMBL/GenBank/DDBJ whole genome shotgun (WGS) entry which is preliminary data.</text>
</comment>
<dbReference type="EMBL" id="JAUCMX010000010">
    <property type="protein sequence ID" value="KAK3533209.1"/>
    <property type="molecule type" value="Genomic_DNA"/>
</dbReference>
<reference evidence="1" key="1">
    <citation type="submission" date="2023-06" db="EMBL/GenBank/DDBJ databases">
        <title>Male Hemibagrus guttatus genome.</title>
        <authorList>
            <person name="Bian C."/>
        </authorList>
    </citation>
    <scope>NUCLEOTIDE SEQUENCE</scope>
    <source>
        <strain evidence="1">Male_cb2023</strain>
        <tissue evidence="1">Muscle</tissue>
    </source>
</reference>
<protein>
    <submittedName>
        <fullName evidence="1">Uncharacterized protein</fullName>
    </submittedName>
</protein>
<evidence type="ECO:0000313" key="1">
    <source>
        <dbReference type="EMBL" id="KAK3533209.1"/>
    </source>
</evidence>
<accession>A0AAE0V3V7</accession>